<dbReference type="PANTHER" id="PTHR43156:SF2">
    <property type="entry name" value="STAGE II SPORULATION PROTEIN E"/>
    <property type="match status" value="1"/>
</dbReference>
<dbReference type="Pfam" id="PF07228">
    <property type="entry name" value="SpoIIE"/>
    <property type="match status" value="1"/>
</dbReference>
<evidence type="ECO:0000256" key="1">
    <source>
        <dbReference type="ARBA" id="ARBA00022801"/>
    </source>
</evidence>
<dbReference type="Gene3D" id="3.60.40.10">
    <property type="entry name" value="PPM-type phosphatase domain"/>
    <property type="match status" value="1"/>
</dbReference>
<dbReference type="InterPro" id="IPR001932">
    <property type="entry name" value="PPM-type_phosphatase-like_dom"/>
</dbReference>
<dbReference type="Proteomes" id="UP001589647">
    <property type="component" value="Unassembled WGS sequence"/>
</dbReference>
<protein>
    <submittedName>
        <fullName evidence="3">PP2C family protein-serine/threonine phosphatase</fullName>
        <ecNumber evidence="3">3.1.3.16</ecNumber>
    </submittedName>
</protein>
<keyword evidence="1 3" id="KW-0378">Hydrolase</keyword>
<organism evidence="3 4">
    <name type="scientific">Nonomuraea spiralis</name>
    <dbReference type="NCBI Taxonomy" id="46182"/>
    <lineage>
        <taxon>Bacteria</taxon>
        <taxon>Bacillati</taxon>
        <taxon>Actinomycetota</taxon>
        <taxon>Actinomycetes</taxon>
        <taxon>Streptosporangiales</taxon>
        <taxon>Streptosporangiaceae</taxon>
        <taxon>Nonomuraea</taxon>
    </lineage>
</organism>
<feature type="domain" description="PPM-type phosphatase" evidence="2">
    <location>
        <begin position="189"/>
        <end position="405"/>
    </location>
</feature>
<dbReference type="PANTHER" id="PTHR43156">
    <property type="entry name" value="STAGE II SPORULATION PROTEIN E-RELATED"/>
    <property type="match status" value="1"/>
</dbReference>
<evidence type="ECO:0000259" key="2">
    <source>
        <dbReference type="SMART" id="SM00331"/>
    </source>
</evidence>
<dbReference type="SMART" id="SM00331">
    <property type="entry name" value="PP2C_SIG"/>
    <property type="match status" value="1"/>
</dbReference>
<sequence length="423" mass="45693">MTGDGEQMLGGLLSASQLSSLDDLPGLVAEYGRSVGFSQTMIYVADLQQQVLVPLTGQRDVFGNPLETIRIDVTMAGRAFRNMEIVEARHVLDPAAPETAPTSPAGDGPQRLWVPLLNDTERVGVLGVTVAQGSESVGLLAGRLASLVSLLVISKRPHSDSYARLVRARPMTLSAEVLWNLLPPRAFADDNVVVSAALEPAYEVGGDAYDYAIDSGTLRVSIFDAMGHDTAAGLTATIAMGAGRTSRRQGKDLPATSEAIDAAIDEQFIDRFATGVLADLDLRTGWLNWVNRGHHPPLVIRKSQQVATLDSVPDPPMGICLGLSTGLLRYQLEPGDRLLFYTDGVIEAQSKEGQPFGLERFIDFIVRHEADGTSAPETLRRLIHSILQHQHGRLQDDATVLMVEWRTGRQQQLVLGKIAVPGP</sequence>
<keyword evidence="4" id="KW-1185">Reference proteome</keyword>
<dbReference type="InterPro" id="IPR036457">
    <property type="entry name" value="PPM-type-like_dom_sf"/>
</dbReference>
<dbReference type="RefSeq" id="WP_229825019.1">
    <property type="nucleotide sequence ID" value="NZ_BMRC01000040.1"/>
</dbReference>
<comment type="caution">
    <text evidence="3">The sequence shown here is derived from an EMBL/GenBank/DDBJ whole genome shotgun (WGS) entry which is preliminary data.</text>
</comment>
<evidence type="ECO:0000313" key="3">
    <source>
        <dbReference type="EMBL" id="MFB9206787.1"/>
    </source>
</evidence>
<dbReference type="EMBL" id="JBHMEI010000040">
    <property type="protein sequence ID" value="MFB9206787.1"/>
    <property type="molecule type" value="Genomic_DNA"/>
</dbReference>
<proteinExistence type="predicted"/>
<accession>A0ABV5IQI8</accession>
<dbReference type="EC" id="3.1.3.16" evidence="3"/>
<dbReference type="GO" id="GO:0004722">
    <property type="term" value="F:protein serine/threonine phosphatase activity"/>
    <property type="evidence" value="ECO:0007669"/>
    <property type="project" value="UniProtKB-EC"/>
</dbReference>
<gene>
    <name evidence="3" type="ORF">ACFFV7_36750</name>
</gene>
<name>A0ABV5IQI8_9ACTN</name>
<dbReference type="SUPFAM" id="SSF81606">
    <property type="entry name" value="PP2C-like"/>
    <property type="match status" value="1"/>
</dbReference>
<evidence type="ECO:0000313" key="4">
    <source>
        <dbReference type="Proteomes" id="UP001589647"/>
    </source>
</evidence>
<dbReference type="InterPro" id="IPR052016">
    <property type="entry name" value="Bact_Sigma-Reg"/>
</dbReference>
<reference evidence="3 4" key="1">
    <citation type="submission" date="2024-09" db="EMBL/GenBank/DDBJ databases">
        <authorList>
            <person name="Sun Q."/>
            <person name="Mori K."/>
        </authorList>
    </citation>
    <scope>NUCLEOTIDE SEQUENCE [LARGE SCALE GENOMIC DNA]</scope>
    <source>
        <strain evidence="3 4">CCM 3426</strain>
    </source>
</reference>